<sequence length="99" mass="9975">MERSVVSVADAVGVLPIEALPKVSATVVLPVRGRPTGWLGLADRTRSTDRSAEVRGLGPGDAGVMTQRMQDIVLVAVLAGIAGLAGVIMLLVISTGGGG</sequence>
<protein>
    <submittedName>
        <fullName evidence="2">Uncharacterized protein</fullName>
    </submittedName>
</protein>
<dbReference type="Proteomes" id="UP000233786">
    <property type="component" value="Unassembled WGS sequence"/>
</dbReference>
<evidence type="ECO:0000313" key="2">
    <source>
        <dbReference type="EMBL" id="PKW13343.1"/>
    </source>
</evidence>
<keyword evidence="1" id="KW-1133">Transmembrane helix</keyword>
<dbReference type="RefSeq" id="WP_010312948.1">
    <property type="nucleotide sequence ID" value="NZ_CP171362.1"/>
</dbReference>
<comment type="caution">
    <text evidence="2">The sequence shown here is derived from an EMBL/GenBank/DDBJ whole genome shotgun (WGS) entry which is preliminary data.</text>
</comment>
<reference evidence="2" key="1">
    <citation type="submission" date="2017-12" db="EMBL/GenBank/DDBJ databases">
        <title>Sequencing the genomes of 1000 Actinobacteria strains.</title>
        <authorList>
            <person name="Klenk H.-P."/>
        </authorList>
    </citation>
    <scope>NUCLEOTIDE SEQUENCE [LARGE SCALE GENOMIC DNA]</scope>
    <source>
        <strain evidence="2">DSM 44228</strain>
    </source>
</reference>
<dbReference type="STRING" id="994479.GCA_000194155_06256"/>
<keyword evidence="1" id="KW-0472">Membrane</keyword>
<dbReference type="AlphaFoldDB" id="A0A2N3XRQ6"/>
<gene>
    <name evidence="2" type="ORF">A8926_0865</name>
</gene>
<evidence type="ECO:0000313" key="3">
    <source>
        <dbReference type="Proteomes" id="UP000233786"/>
    </source>
</evidence>
<accession>A0A2N3XRQ6</accession>
<feature type="transmembrane region" description="Helical" evidence="1">
    <location>
        <begin position="72"/>
        <end position="93"/>
    </location>
</feature>
<keyword evidence="1" id="KW-0812">Transmembrane</keyword>
<evidence type="ECO:0000256" key="1">
    <source>
        <dbReference type="SAM" id="Phobius"/>
    </source>
</evidence>
<keyword evidence="3" id="KW-1185">Reference proteome</keyword>
<proteinExistence type="predicted"/>
<dbReference type="EMBL" id="PJNB01000001">
    <property type="protein sequence ID" value="PKW13343.1"/>
    <property type="molecule type" value="Genomic_DNA"/>
</dbReference>
<name>A0A2N3XRQ6_SACSN</name>
<organism evidence="2 3">
    <name type="scientific">Saccharopolyspora spinosa</name>
    <dbReference type="NCBI Taxonomy" id="60894"/>
    <lineage>
        <taxon>Bacteria</taxon>
        <taxon>Bacillati</taxon>
        <taxon>Actinomycetota</taxon>
        <taxon>Actinomycetes</taxon>
        <taxon>Pseudonocardiales</taxon>
        <taxon>Pseudonocardiaceae</taxon>
        <taxon>Saccharopolyspora</taxon>
    </lineage>
</organism>